<dbReference type="STRING" id="8022.A0A060VTT0"/>
<proteinExistence type="inferred from homology"/>
<evidence type="ECO:0000256" key="6">
    <source>
        <dbReference type="ARBA" id="ARBA00022927"/>
    </source>
</evidence>
<dbReference type="GO" id="GO:0005635">
    <property type="term" value="C:nuclear envelope"/>
    <property type="evidence" value="ECO:0007669"/>
    <property type="project" value="UniProtKB-SubCell"/>
</dbReference>
<evidence type="ECO:0000313" key="14">
    <source>
        <dbReference type="EMBL" id="CDQ56404.1"/>
    </source>
</evidence>
<comment type="similarity">
    <text evidence="3">Belongs to the SNF7 family.</text>
</comment>
<organism evidence="14 15">
    <name type="scientific">Oncorhynchus mykiss</name>
    <name type="common">Rainbow trout</name>
    <name type="synonym">Salmo gairdneri</name>
    <dbReference type="NCBI Taxonomy" id="8022"/>
    <lineage>
        <taxon>Eukaryota</taxon>
        <taxon>Metazoa</taxon>
        <taxon>Chordata</taxon>
        <taxon>Craniata</taxon>
        <taxon>Vertebrata</taxon>
        <taxon>Euteleostomi</taxon>
        <taxon>Actinopterygii</taxon>
        <taxon>Neopterygii</taxon>
        <taxon>Teleostei</taxon>
        <taxon>Protacanthopterygii</taxon>
        <taxon>Salmoniformes</taxon>
        <taxon>Salmonidae</taxon>
        <taxon>Salmoninae</taxon>
        <taxon>Oncorhynchus</taxon>
    </lineage>
</organism>
<evidence type="ECO:0000259" key="13">
    <source>
        <dbReference type="Pfam" id="PF25239"/>
    </source>
</evidence>
<dbReference type="InterPro" id="IPR057471">
    <property type="entry name" value="CHMP7_WHD"/>
</dbReference>
<protein>
    <recommendedName>
        <fullName evidence="9">Charged multivesicular body protein 7</fullName>
    </recommendedName>
    <alternativeName>
        <fullName evidence="10">Chromatin-modifying protein 7</fullName>
    </alternativeName>
</protein>
<dbReference type="PANTHER" id="PTHR22761:SF21">
    <property type="entry name" value="CHARGED MULTIVESICULAR BODY PROTEIN 7"/>
    <property type="match status" value="1"/>
</dbReference>
<dbReference type="Gene3D" id="6.10.140.1230">
    <property type="match status" value="1"/>
</dbReference>
<evidence type="ECO:0000256" key="10">
    <source>
        <dbReference type="ARBA" id="ARBA00041629"/>
    </source>
</evidence>
<dbReference type="GO" id="GO:0009898">
    <property type="term" value="C:cytoplasmic side of plasma membrane"/>
    <property type="evidence" value="ECO:0007669"/>
    <property type="project" value="TreeGrafter"/>
</dbReference>
<dbReference type="Pfam" id="PF25880">
    <property type="entry name" value="WHD_CHMP7_1st"/>
    <property type="match status" value="1"/>
</dbReference>
<dbReference type="Pfam" id="PF03357">
    <property type="entry name" value="Snf7"/>
    <property type="match status" value="1"/>
</dbReference>
<name>A0A060VTT0_ONCMY</name>
<dbReference type="EMBL" id="FR904262">
    <property type="protein sequence ID" value="CDQ56404.1"/>
    <property type="molecule type" value="Genomic_DNA"/>
</dbReference>
<dbReference type="GO" id="GO:0006900">
    <property type="term" value="P:vesicle budding from membrane"/>
    <property type="evidence" value="ECO:0007669"/>
    <property type="project" value="TreeGrafter"/>
</dbReference>
<feature type="region of interest" description="Disordered" evidence="12">
    <location>
        <begin position="431"/>
        <end position="450"/>
    </location>
</feature>
<reference evidence="14" key="2">
    <citation type="submission" date="2014-03" db="EMBL/GenBank/DDBJ databases">
        <authorList>
            <person name="Genoscope - CEA"/>
        </authorList>
    </citation>
    <scope>NUCLEOTIDE SEQUENCE</scope>
</reference>
<evidence type="ECO:0000256" key="9">
    <source>
        <dbReference type="ARBA" id="ARBA00041077"/>
    </source>
</evidence>
<comment type="subcellular location">
    <subcellularLocation>
        <location evidence="2">Cytoplasm</location>
    </subcellularLocation>
    <subcellularLocation>
        <location evidence="1">Nucleus envelope</location>
    </subcellularLocation>
</comment>
<keyword evidence="5" id="KW-0963">Cytoplasm</keyword>
<evidence type="ECO:0000256" key="1">
    <source>
        <dbReference type="ARBA" id="ARBA00004259"/>
    </source>
</evidence>
<feature type="domain" description="CHMP7 winged helix" evidence="13">
    <location>
        <begin position="195"/>
        <end position="262"/>
    </location>
</feature>
<evidence type="ECO:0000256" key="8">
    <source>
        <dbReference type="ARBA" id="ARBA00023242"/>
    </source>
</evidence>
<dbReference type="Proteomes" id="UP000193380">
    <property type="component" value="Unassembled WGS sequence"/>
</dbReference>
<evidence type="ECO:0000256" key="2">
    <source>
        <dbReference type="ARBA" id="ARBA00004496"/>
    </source>
</evidence>
<dbReference type="GO" id="GO:0032511">
    <property type="term" value="P:late endosome to vacuole transport via multivesicular body sorting pathway"/>
    <property type="evidence" value="ECO:0007669"/>
    <property type="project" value="TreeGrafter"/>
</dbReference>
<evidence type="ECO:0000256" key="4">
    <source>
        <dbReference type="ARBA" id="ARBA00022448"/>
    </source>
</evidence>
<keyword evidence="4" id="KW-0813">Transport</keyword>
<keyword evidence="6" id="KW-0653">Protein transport</keyword>
<dbReference type="PaxDb" id="8022-A0A060VTT0"/>
<sequence>MSLFCSYEARFQLRTLHLSYTQEEAAAEEEEAAANFKTIRCGAHSQQKWFHQILGKKLALPPEWEDDERMNFLFSDFKENRDVSTTDWDSKMDFWTSLILKICRSRGTVCVNLQELNKIFQRKGIMPLGLATVIQCMARCGKIQRESEFAANVDCGWVSWGVGLLLVKPLKWTFSTLLGSSGVTLKELFVVIELVKEKAAELLGVYRSSPVANHSLLSFQELRTLSSHVCVDESTLCMALLQLQREKQVTVSLHGGEKIVKFSQPGQNHVSPVSDVDLGIYQLQRSERLLEERVEALGLEAEKYKEEARVLLREGKKSQALRCLRSRKRVEKKADHLYAQLENVKGILEKIANSQTDKLVIQAYQAGVSALRLSLKDVTVEGAESLVDQIQELCDTQDEVNQILAGGALNSTDADTDGLEDELRFLLENSSLDEPSTLPEVPSHPLSPVRESGSLCDDLLSALPTVPQNHFNITGDELDKARSCITLADTGLQQKYRTSPVKRAEPAQ</sequence>
<evidence type="ECO:0000256" key="7">
    <source>
        <dbReference type="ARBA" id="ARBA00023054"/>
    </source>
</evidence>
<evidence type="ECO:0000256" key="12">
    <source>
        <dbReference type="SAM" id="MobiDB-lite"/>
    </source>
</evidence>
<keyword evidence="7 11" id="KW-0175">Coiled coil</keyword>
<accession>A0A060VTT0</accession>
<evidence type="ECO:0000256" key="5">
    <source>
        <dbReference type="ARBA" id="ARBA00022490"/>
    </source>
</evidence>
<feature type="coiled-coil region" evidence="11">
    <location>
        <begin position="287"/>
        <end position="314"/>
    </location>
</feature>
<gene>
    <name evidence="14" type="ORF">GSONMT00078992001</name>
</gene>
<reference evidence="14" key="1">
    <citation type="journal article" date="2014" name="Nat. Commun.">
        <title>The rainbow trout genome provides novel insights into evolution after whole-genome duplication in vertebrates.</title>
        <authorList>
            <person name="Berthelot C."/>
            <person name="Brunet F."/>
            <person name="Chalopin D."/>
            <person name="Juanchich A."/>
            <person name="Bernard M."/>
            <person name="Noel B."/>
            <person name="Bento P."/>
            <person name="Da Silva C."/>
            <person name="Labadie K."/>
            <person name="Alberti A."/>
            <person name="Aury J.M."/>
            <person name="Louis A."/>
            <person name="Dehais P."/>
            <person name="Bardou P."/>
            <person name="Montfort J."/>
            <person name="Klopp C."/>
            <person name="Cabau C."/>
            <person name="Gaspin C."/>
            <person name="Thorgaard G.H."/>
            <person name="Boussaha M."/>
            <person name="Quillet E."/>
            <person name="Guyomard R."/>
            <person name="Galiana D."/>
            <person name="Bobe J."/>
            <person name="Volff J.N."/>
            <person name="Genet C."/>
            <person name="Wincker P."/>
            <person name="Jaillon O."/>
            <person name="Roest Crollius H."/>
            <person name="Guiguen Y."/>
        </authorList>
    </citation>
    <scope>NUCLEOTIDE SEQUENCE [LARGE SCALE GENOMIC DNA]</scope>
</reference>
<dbReference type="PANTHER" id="PTHR22761">
    <property type="entry name" value="CHARGED MULTIVESICULAR BODY PROTEIN"/>
    <property type="match status" value="1"/>
</dbReference>
<dbReference type="GO" id="GO:0015031">
    <property type="term" value="P:protein transport"/>
    <property type="evidence" value="ECO:0007669"/>
    <property type="project" value="UniProtKB-KW"/>
</dbReference>
<dbReference type="GO" id="GO:0005771">
    <property type="term" value="C:multivesicular body"/>
    <property type="evidence" value="ECO:0007669"/>
    <property type="project" value="TreeGrafter"/>
</dbReference>
<evidence type="ECO:0000256" key="11">
    <source>
        <dbReference type="SAM" id="Coils"/>
    </source>
</evidence>
<dbReference type="GO" id="GO:0000815">
    <property type="term" value="C:ESCRT III complex"/>
    <property type="evidence" value="ECO:0007669"/>
    <property type="project" value="TreeGrafter"/>
</dbReference>
<evidence type="ECO:0000256" key="3">
    <source>
        <dbReference type="ARBA" id="ARBA00006190"/>
    </source>
</evidence>
<dbReference type="Pfam" id="PF25239">
    <property type="entry name" value="WHD_CHMP7"/>
    <property type="match status" value="1"/>
</dbReference>
<evidence type="ECO:0000313" key="15">
    <source>
        <dbReference type="Proteomes" id="UP000193380"/>
    </source>
</evidence>
<keyword evidence="8" id="KW-0539">Nucleus</keyword>
<dbReference type="InterPro" id="IPR005024">
    <property type="entry name" value="Snf7_fam"/>
</dbReference>
<dbReference type="AlphaFoldDB" id="A0A060VTT0"/>